<dbReference type="PANTHER" id="PTHR19302:SF27">
    <property type="entry name" value="GAMMA-TUBULIN COMPLEX COMPONENT 4"/>
    <property type="match status" value="1"/>
</dbReference>
<evidence type="ECO:0000313" key="10">
    <source>
        <dbReference type="EMBL" id="KAF7993815.1"/>
    </source>
</evidence>
<dbReference type="GO" id="GO:0051321">
    <property type="term" value="P:meiotic cell cycle"/>
    <property type="evidence" value="ECO:0007669"/>
    <property type="project" value="TreeGrafter"/>
</dbReference>
<dbReference type="GO" id="GO:0000922">
    <property type="term" value="C:spindle pole"/>
    <property type="evidence" value="ECO:0007669"/>
    <property type="project" value="InterPro"/>
</dbReference>
<dbReference type="PANTHER" id="PTHR19302">
    <property type="entry name" value="GAMMA TUBULIN COMPLEX PROTEIN"/>
    <property type="match status" value="1"/>
</dbReference>
<accession>A0A835CUX6</accession>
<dbReference type="GO" id="GO:0043015">
    <property type="term" value="F:gamma-tubulin binding"/>
    <property type="evidence" value="ECO:0007669"/>
    <property type="project" value="InterPro"/>
</dbReference>
<dbReference type="InterPro" id="IPR007259">
    <property type="entry name" value="GCP"/>
</dbReference>
<protein>
    <recommendedName>
        <fullName evidence="6">Gamma-tubulin complex component</fullName>
    </recommendedName>
</protein>
<dbReference type="GO" id="GO:0005874">
    <property type="term" value="C:microtubule"/>
    <property type="evidence" value="ECO:0007669"/>
    <property type="project" value="UniProtKB-KW"/>
</dbReference>
<dbReference type="InterPro" id="IPR041470">
    <property type="entry name" value="GCP_N"/>
</dbReference>
<dbReference type="Pfam" id="PF04130">
    <property type="entry name" value="GCP_C_terminal"/>
    <property type="match status" value="1"/>
</dbReference>
<evidence type="ECO:0000256" key="5">
    <source>
        <dbReference type="ARBA" id="ARBA00023212"/>
    </source>
</evidence>
<comment type="similarity">
    <text evidence="2 6">Belongs to the TUBGCP family.</text>
</comment>
<dbReference type="GO" id="GO:0031122">
    <property type="term" value="P:cytoplasmic microtubule organization"/>
    <property type="evidence" value="ECO:0007669"/>
    <property type="project" value="TreeGrafter"/>
</dbReference>
<keyword evidence="3 6" id="KW-0963">Cytoplasm</keyword>
<dbReference type="GO" id="GO:0051225">
    <property type="term" value="P:spindle assembly"/>
    <property type="evidence" value="ECO:0007669"/>
    <property type="project" value="TreeGrafter"/>
</dbReference>
<comment type="caution">
    <text evidence="10">The sequence shown here is derived from an EMBL/GenBank/DDBJ whole genome shotgun (WGS) entry which is preliminary data.</text>
</comment>
<dbReference type="GO" id="GO:0000930">
    <property type="term" value="C:gamma-tubulin complex"/>
    <property type="evidence" value="ECO:0007669"/>
    <property type="project" value="TreeGrafter"/>
</dbReference>
<reference evidence="10 11" key="1">
    <citation type="submission" date="2020-08" db="EMBL/GenBank/DDBJ databases">
        <title>Aphidius gifuensis genome sequencing and assembly.</title>
        <authorList>
            <person name="Du Z."/>
        </authorList>
    </citation>
    <scope>NUCLEOTIDE SEQUENCE [LARGE SCALE GENOMIC DNA]</scope>
    <source>
        <strain evidence="10">YNYX2018</strain>
        <tissue evidence="10">Adults</tissue>
    </source>
</reference>
<dbReference type="Pfam" id="PF17681">
    <property type="entry name" value="GCP_N_terminal"/>
    <property type="match status" value="1"/>
</dbReference>
<evidence type="ECO:0000259" key="8">
    <source>
        <dbReference type="Pfam" id="PF04130"/>
    </source>
</evidence>
<evidence type="ECO:0000259" key="9">
    <source>
        <dbReference type="Pfam" id="PF17681"/>
    </source>
</evidence>
<evidence type="ECO:0000256" key="3">
    <source>
        <dbReference type="ARBA" id="ARBA00022490"/>
    </source>
</evidence>
<organism evidence="10 11">
    <name type="scientific">Aphidius gifuensis</name>
    <name type="common">Parasitoid wasp</name>
    <dbReference type="NCBI Taxonomy" id="684658"/>
    <lineage>
        <taxon>Eukaryota</taxon>
        <taxon>Metazoa</taxon>
        <taxon>Ecdysozoa</taxon>
        <taxon>Arthropoda</taxon>
        <taxon>Hexapoda</taxon>
        <taxon>Insecta</taxon>
        <taxon>Pterygota</taxon>
        <taxon>Neoptera</taxon>
        <taxon>Endopterygota</taxon>
        <taxon>Hymenoptera</taxon>
        <taxon>Apocrita</taxon>
        <taxon>Ichneumonoidea</taxon>
        <taxon>Braconidae</taxon>
        <taxon>Aphidiinae</taxon>
        <taxon>Aphidius</taxon>
    </lineage>
</organism>
<dbReference type="OrthoDB" id="78652at2759"/>
<sequence>MLHELLLSLWGCSTSLEKIVESDSILLDKYFHPGERGLIKEIQQIANDCNFIRSFIKTNSTTKSSSSSSSSHVIINTNDEKDEFNVILKEGLYLQALCDGMDKALEPFRDEIADLEKCILHNAHTPATTILSRIEKYQHLFNILKYIIRQINSLKIHGCALLQCIHQQIHTGMPEVKLALEKMSHCVHAIFYKQLTSWLLYGQLEDVHKEFFIQKTKTNNNNNNTQEAATTTTTSGVGKKKIVDMWNYDIVVDMLPSYIRLSLAMKILSIGQTIIIFGNDPRQHDCLLKAVEKNENPVWGEKEHEYFGKLQSLQMKAIFDVTEFENTIDELKKCVTKLLWQVAVDDAQLFQQLKFIKDFFLIGRGDLFLDFIKLTSHLLNKMPTSHTSRDVNLAFQMTMRKMMLNDESAMDCFNFALPLPPITETLQNNNSNNNNNEINNLNKERDRDDPIDKQGWGIIVLQYKVVWPLQLLFNPKSLVNYNIIFRFLLRVKKTQINLWKLWSEHARSKNIDIGVLQLRNNLIFILDNLQYYLQVDVLESQYTVMENCIKNTKNFEDIQTAHSIFLANIMSQTFLTGNAENKNPVNNLIRLLLRLCDDFIVQSSMWEVTALLSTEREELKILTDTLSTIMDLLIKTLNRVHNQPSGKHLAQLLLRLDFNRWFSKQM</sequence>
<proteinExistence type="inferred from homology"/>
<comment type="subcellular location">
    <subcellularLocation>
        <location evidence="1 6">Cytoplasm</location>
        <location evidence="1 6">Cytoskeleton</location>
        <location evidence="1 6">Microtubule organizing center</location>
    </subcellularLocation>
</comment>
<feature type="compositionally biased region" description="Low complexity" evidence="7">
    <location>
        <begin position="428"/>
        <end position="441"/>
    </location>
</feature>
<dbReference type="Proteomes" id="UP000639338">
    <property type="component" value="Unassembled WGS sequence"/>
</dbReference>
<evidence type="ECO:0000313" key="11">
    <source>
        <dbReference type="Proteomes" id="UP000639338"/>
    </source>
</evidence>
<evidence type="ECO:0000256" key="1">
    <source>
        <dbReference type="ARBA" id="ARBA00004267"/>
    </source>
</evidence>
<dbReference type="GO" id="GO:0000278">
    <property type="term" value="P:mitotic cell cycle"/>
    <property type="evidence" value="ECO:0007669"/>
    <property type="project" value="TreeGrafter"/>
</dbReference>
<dbReference type="EMBL" id="JACMRX010000003">
    <property type="protein sequence ID" value="KAF7993815.1"/>
    <property type="molecule type" value="Genomic_DNA"/>
</dbReference>
<evidence type="ECO:0000256" key="2">
    <source>
        <dbReference type="ARBA" id="ARBA00010337"/>
    </source>
</evidence>
<dbReference type="InterPro" id="IPR042241">
    <property type="entry name" value="GCP_C_sf"/>
</dbReference>
<keyword evidence="4 6" id="KW-0493">Microtubule</keyword>
<evidence type="ECO:0000256" key="4">
    <source>
        <dbReference type="ARBA" id="ARBA00022701"/>
    </source>
</evidence>
<gene>
    <name evidence="10" type="ORF">HCN44_011084</name>
</gene>
<dbReference type="AlphaFoldDB" id="A0A835CUX6"/>
<feature type="domain" description="Gamma tubulin complex component C-terminal" evidence="8">
    <location>
        <begin position="349"/>
        <end position="662"/>
    </location>
</feature>
<name>A0A835CUX6_APHGI</name>
<evidence type="ECO:0000256" key="6">
    <source>
        <dbReference type="RuleBase" id="RU363050"/>
    </source>
</evidence>
<evidence type="ECO:0000256" key="7">
    <source>
        <dbReference type="SAM" id="MobiDB-lite"/>
    </source>
</evidence>
<keyword evidence="5 6" id="KW-0206">Cytoskeleton</keyword>
<dbReference type="Gene3D" id="1.20.120.1900">
    <property type="entry name" value="Gamma-tubulin complex, C-terminal domain"/>
    <property type="match status" value="1"/>
</dbReference>
<keyword evidence="11" id="KW-1185">Reference proteome</keyword>
<feature type="region of interest" description="Disordered" evidence="7">
    <location>
        <begin position="426"/>
        <end position="446"/>
    </location>
</feature>
<dbReference type="GO" id="GO:0051011">
    <property type="term" value="F:microtubule minus-end binding"/>
    <property type="evidence" value="ECO:0007669"/>
    <property type="project" value="TreeGrafter"/>
</dbReference>
<dbReference type="InterPro" id="IPR040457">
    <property type="entry name" value="GCP_C"/>
</dbReference>
<dbReference type="GO" id="GO:0007020">
    <property type="term" value="P:microtubule nucleation"/>
    <property type="evidence" value="ECO:0007669"/>
    <property type="project" value="InterPro"/>
</dbReference>
<feature type="domain" description="Gamma tubulin complex component protein N-terminal" evidence="9">
    <location>
        <begin position="2"/>
        <end position="345"/>
    </location>
</feature>